<dbReference type="Proteomes" id="UP001605036">
    <property type="component" value="Unassembled WGS sequence"/>
</dbReference>
<keyword evidence="1" id="KW-0808">Transferase</keyword>
<dbReference type="SMART" id="SM00220">
    <property type="entry name" value="S_TKc"/>
    <property type="match status" value="1"/>
</dbReference>
<dbReference type="Gene3D" id="1.10.510.10">
    <property type="entry name" value="Transferase(Phosphotransferase) domain 1"/>
    <property type="match status" value="1"/>
</dbReference>
<dbReference type="GO" id="GO:0004674">
    <property type="term" value="F:protein serine/threonine kinase activity"/>
    <property type="evidence" value="ECO:0007669"/>
    <property type="project" value="UniProtKB-KW"/>
</dbReference>
<proteinExistence type="inferred from homology"/>
<evidence type="ECO:0000256" key="2">
    <source>
        <dbReference type="ARBA" id="ARBA00022741"/>
    </source>
</evidence>
<protein>
    <recommendedName>
        <fullName evidence="7">Protein kinase domain-containing protein</fullName>
    </recommendedName>
</protein>
<feature type="domain" description="Protein kinase" evidence="7">
    <location>
        <begin position="148"/>
        <end position="430"/>
    </location>
</feature>
<dbReference type="SUPFAM" id="SSF56112">
    <property type="entry name" value="Protein kinase-like (PK-like)"/>
    <property type="match status" value="1"/>
</dbReference>
<dbReference type="InterPro" id="IPR000719">
    <property type="entry name" value="Prot_kinase_dom"/>
</dbReference>
<dbReference type="EMBL" id="JBHFFA010000002">
    <property type="protein sequence ID" value="KAL2643262.1"/>
    <property type="molecule type" value="Genomic_DNA"/>
</dbReference>
<comment type="similarity">
    <text evidence="6">Belongs to the protein kinase superfamily.</text>
</comment>
<comment type="caution">
    <text evidence="8">The sequence shown here is derived from an EMBL/GenBank/DDBJ whole genome shotgun (WGS) entry which is preliminary data.</text>
</comment>
<organism evidence="8 9">
    <name type="scientific">Riccia fluitans</name>
    <dbReference type="NCBI Taxonomy" id="41844"/>
    <lineage>
        <taxon>Eukaryota</taxon>
        <taxon>Viridiplantae</taxon>
        <taxon>Streptophyta</taxon>
        <taxon>Embryophyta</taxon>
        <taxon>Marchantiophyta</taxon>
        <taxon>Marchantiopsida</taxon>
        <taxon>Marchantiidae</taxon>
        <taxon>Marchantiales</taxon>
        <taxon>Ricciaceae</taxon>
        <taxon>Riccia</taxon>
    </lineage>
</organism>
<evidence type="ECO:0000256" key="1">
    <source>
        <dbReference type="ARBA" id="ARBA00022679"/>
    </source>
</evidence>
<reference evidence="8 9" key="1">
    <citation type="submission" date="2024-09" db="EMBL/GenBank/DDBJ databases">
        <title>Chromosome-scale assembly of Riccia fluitans.</title>
        <authorList>
            <person name="Paukszto L."/>
            <person name="Sawicki J."/>
            <person name="Karawczyk K."/>
            <person name="Piernik-Szablinska J."/>
            <person name="Szczecinska M."/>
            <person name="Mazdziarz M."/>
        </authorList>
    </citation>
    <scope>NUCLEOTIDE SEQUENCE [LARGE SCALE GENOMIC DNA]</scope>
    <source>
        <strain evidence="8">Rf_01</strain>
        <tissue evidence="8">Aerial parts of the thallus</tissue>
    </source>
</reference>
<dbReference type="PROSITE" id="PS00108">
    <property type="entry name" value="PROTEIN_KINASE_ST"/>
    <property type="match status" value="1"/>
</dbReference>
<gene>
    <name evidence="8" type="ORF">R1flu_010849</name>
</gene>
<evidence type="ECO:0000313" key="9">
    <source>
        <dbReference type="Proteomes" id="UP001605036"/>
    </source>
</evidence>
<dbReference type="InterPro" id="IPR008271">
    <property type="entry name" value="Ser/Thr_kinase_AS"/>
</dbReference>
<evidence type="ECO:0000256" key="3">
    <source>
        <dbReference type="ARBA" id="ARBA00022777"/>
    </source>
</evidence>
<dbReference type="InterPro" id="IPR017441">
    <property type="entry name" value="Protein_kinase_ATP_BS"/>
</dbReference>
<keyword evidence="9" id="KW-1185">Reference proteome</keyword>
<evidence type="ECO:0000313" key="8">
    <source>
        <dbReference type="EMBL" id="KAL2643262.1"/>
    </source>
</evidence>
<dbReference type="FunFam" id="3.30.200.20:FF:000162">
    <property type="entry name" value="Adenine nucleotide alpha hydrolase-like domain kinase"/>
    <property type="match status" value="1"/>
</dbReference>
<dbReference type="AlphaFoldDB" id="A0ABD1ZAB0"/>
<sequence>MRDKVPPRFALHEVLRKNLTGRFGRCLYPEATKDDIVVPLFSGEKDPRGAHQWIKWYCRWAVQEGLSQDQTLLIAVEHMFSQAYGWAGQFLSGASWEDFMRGFYREYVTDNEFAVLGVKEWYWKLKNARAVPFIRFSGRELRSATNYFASRNILGEGGFGVVYKACLPGNQVVAVKKLKGASKEALQQAHNEVEILSEFRHPNLVKLLGCCLEQRDPLLVYEFIPNGNLMQHLNGELGKTLTWDQRMGIALGTADAITHLHNCGRSPVYHRDVKSNNILLDLDLSARVADFGLSKFVVSTNIAGTRITTAPQGTDGYLDPCYLQTYHLTDKSDVYSFGIVLLELVSAMKVLDMSRAHGEKSIASVAINRIKAGKFLPFVDPYLKKKEPSCLDQARDVTDLALKCLSLNLEDRPEMRKVLHELQCIQDNWVLV</sequence>
<keyword evidence="2 5" id="KW-0547">Nucleotide-binding</keyword>
<evidence type="ECO:0000259" key="7">
    <source>
        <dbReference type="PROSITE" id="PS50011"/>
    </source>
</evidence>
<dbReference type="CDD" id="cd14066">
    <property type="entry name" value="STKc_IRAK"/>
    <property type="match status" value="1"/>
</dbReference>
<keyword evidence="6" id="KW-0723">Serine/threonine-protein kinase</keyword>
<dbReference type="PROSITE" id="PS50011">
    <property type="entry name" value="PROTEIN_KINASE_DOM"/>
    <property type="match status" value="1"/>
</dbReference>
<name>A0ABD1ZAB0_9MARC</name>
<dbReference type="PANTHER" id="PTHR46008:SF48">
    <property type="entry name" value="PROTEIN KINASE DOMAIN-CONTAINING PROTEIN"/>
    <property type="match status" value="1"/>
</dbReference>
<dbReference type="InterPro" id="IPR011009">
    <property type="entry name" value="Kinase-like_dom_sf"/>
</dbReference>
<accession>A0ABD1ZAB0</accession>
<evidence type="ECO:0000256" key="6">
    <source>
        <dbReference type="RuleBase" id="RU000304"/>
    </source>
</evidence>
<dbReference type="Gene3D" id="3.30.200.20">
    <property type="entry name" value="Phosphorylase Kinase, domain 1"/>
    <property type="match status" value="1"/>
</dbReference>
<dbReference type="PANTHER" id="PTHR46008">
    <property type="entry name" value="LEAF RUST 10 DISEASE-RESISTANCE LOCUS RECEPTOR-LIKE PROTEIN KINASE-LIKE 1.4"/>
    <property type="match status" value="1"/>
</dbReference>
<dbReference type="Pfam" id="PF00069">
    <property type="entry name" value="Pkinase"/>
    <property type="match status" value="1"/>
</dbReference>
<keyword evidence="4 5" id="KW-0067">ATP-binding</keyword>
<feature type="binding site" evidence="5">
    <location>
        <position position="177"/>
    </location>
    <ligand>
        <name>ATP</name>
        <dbReference type="ChEBI" id="CHEBI:30616"/>
    </ligand>
</feature>
<dbReference type="GO" id="GO:0005524">
    <property type="term" value="F:ATP binding"/>
    <property type="evidence" value="ECO:0007669"/>
    <property type="project" value="UniProtKB-UniRule"/>
</dbReference>
<evidence type="ECO:0000256" key="4">
    <source>
        <dbReference type="ARBA" id="ARBA00022840"/>
    </source>
</evidence>
<dbReference type="PROSITE" id="PS00107">
    <property type="entry name" value="PROTEIN_KINASE_ATP"/>
    <property type="match status" value="1"/>
</dbReference>
<evidence type="ECO:0000256" key="5">
    <source>
        <dbReference type="PROSITE-ProRule" id="PRU10141"/>
    </source>
</evidence>
<keyword evidence="3" id="KW-0418">Kinase</keyword>